<feature type="transmembrane region" description="Helical" evidence="1">
    <location>
        <begin position="7"/>
        <end position="25"/>
    </location>
</feature>
<protein>
    <submittedName>
        <fullName evidence="2">Uncharacterized protein</fullName>
    </submittedName>
</protein>
<keyword evidence="3" id="KW-1185">Reference proteome</keyword>
<accession>W6NK77</accession>
<feature type="transmembrane region" description="Helical" evidence="1">
    <location>
        <begin position="31"/>
        <end position="50"/>
    </location>
</feature>
<dbReference type="GeneID" id="29420349"/>
<dbReference type="AlphaFoldDB" id="W6NK77"/>
<name>W6NK77_CLOTY</name>
<keyword evidence="1" id="KW-1133">Transmembrane helix</keyword>
<comment type="caution">
    <text evidence="2">The sequence shown here is derived from an EMBL/GenBank/DDBJ whole genome shotgun (WGS) entry which is preliminary data.</text>
</comment>
<reference evidence="2 3" key="1">
    <citation type="journal article" date="2015" name="Genome Announc.">
        <title>Draft Genome Sequence of Clostridium tyrobutyricum Strain DIVETGP, Isolated from Cow's Milk for Grana Padano Production.</title>
        <authorList>
            <person name="Soggiu A."/>
            <person name="Piras C."/>
            <person name="Gaiarsa S."/>
            <person name="Sassera D."/>
            <person name="Roncada P."/>
            <person name="Bendixen E."/>
            <person name="Brasca M."/>
            <person name="Bonizzi L."/>
        </authorList>
    </citation>
    <scope>NUCLEOTIDE SEQUENCE [LARGE SCALE GENOMIC DNA]</scope>
    <source>
        <strain evidence="2 3">DIVETGP</strain>
    </source>
</reference>
<evidence type="ECO:0000256" key="1">
    <source>
        <dbReference type="SAM" id="Phobius"/>
    </source>
</evidence>
<dbReference type="EMBL" id="CBXI010000040">
    <property type="protein sequence ID" value="CDL92297.1"/>
    <property type="molecule type" value="Genomic_DNA"/>
</dbReference>
<keyword evidence="1" id="KW-0472">Membrane</keyword>
<dbReference type="RefSeq" id="WP_017752884.1">
    <property type="nucleotide sequence ID" value="NZ_CBXI010000040.1"/>
</dbReference>
<evidence type="ECO:0000313" key="2">
    <source>
        <dbReference type="EMBL" id="CDL92297.1"/>
    </source>
</evidence>
<dbReference type="Proteomes" id="UP000019482">
    <property type="component" value="Unassembled WGS sequence"/>
</dbReference>
<sequence>MKSSKKWKLLMVSSVCFIVAGIIGISTKNYMGILLICLGIFYIWLSRTMYKNHALNKSEKNV</sequence>
<keyword evidence="1" id="KW-0812">Transmembrane</keyword>
<proteinExistence type="predicted"/>
<gene>
    <name evidence="2" type="ORF">CTDIVETGP_2367</name>
</gene>
<organism evidence="2 3">
    <name type="scientific">Clostridium tyrobutyricum DIVETGP</name>
    <dbReference type="NCBI Taxonomy" id="1408889"/>
    <lineage>
        <taxon>Bacteria</taxon>
        <taxon>Bacillati</taxon>
        <taxon>Bacillota</taxon>
        <taxon>Clostridia</taxon>
        <taxon>Eubacteriales</taxon>
        <taxon>Clostridiaceae</taxon>
        <taxon>Clostridium</taxon>
    </lineage>
</organism>
<evidence type="ECO:0000313" key="3">
    <source>
        <dbReference type="Proteomes" id="UP000019482"/>
    </source>
</evidence>
<dbReference type="OrthoDB" id="2157431at2"/>